<evidence type="ECO:0000256" key="2">
    <source>
        <dbReference type="ARBA" id="ARBA00022737"/>
    </source>
</evidence>
<feature type="repeat" description="WD" evidence="3">
    <location>
        <begin position="296"/>
        <end position="317"/>
    </location>
</feature>
<dbReference type="RefSeq" id="XP_005764768.1">
    <property type="nucleotide sequence ID" value="XM_005764711.1"/>
</dbReference>
<dbReference type="Proteomes" id="UP000013827">
    <property type="component" value="Unassembled WGS sequence"/>
</dbReference>
<dbReference type="Pfam" id="PF00400">
    <property type="entry name" value="WD40"/>
    <property type="match status" value="1"/>
</dbReference>
<dbReference type="PANTHER" id="PTHR19848">
    <property type="entry name" value="WD40 REPEAT PROTEIN"/>
    <property type="match status" value="1"/>
</dbReference>
<organism evidence="4 5">
    <name type="scientific">Emiliania huxleyi (strain CCMP1516)</name>
    <dbReference type="NCBI Taxonomy" id="280463"/>
    <lineage>
        <taxon>Eukaryota</taxon>
        <taxon>Haptista</taxon>
        <taxon>Haptophyta</taxon>
        <taxon>Prymnesiophyceae</taxon>
        <taxon>Isochrysidales</taxon>
        <taxon>Noelaerhabdaceae</taxon>
        <taxon>Emiliania</taxon>
    </lineage>
</organism>
<proteinExistence type="predicted"/>
<protein>
    <recommendedName>
        <fullName evidence="6">F-box domain-containing protein</fullName>
    </recommendedName>
</protein>
<dbReference type="PANTHER" id="PTHR19848:SF8">
    <property type="entry name" value="F-BOX AND WD REPEAT DOMAIN CONTAINING 7"/>
    <property type="match status" value="1"/>
</dbReference>
<dbReference type="PaxDb" id="2903-EOD12339"/>
<dbReference type="SMART" id="SM00320">
    <property type="entry name" value="WD40"/>
    <property type="match status" value="3"/>
</dbReference>
<keyword evidence="1 3" id="KW-0853">WD repeat</keyword>
<dbReference type="PROSITE" id="PS50082">
    <property type="entry name" value="WD_REPEATS_2"/>
    <property type="match status" value="1"/>
</dbReference>
<evidence type="ECO:0000313" key="5">
    <source>
        <dbReference type="Proteomes" id="UP000013827"/>
    </source>
</evidence>
<dbReference type="SUPFAM" id="SSF50978">
    <property type="entry name" value="WD40 repeat-like"/>
    <property type="match status" value="1"/>
</dbReference>
<dbReference type="KEGG" id="ehx:EMIHUDRAFT_213544"/>
<name>A0A0D3IM54_EMIH1</name>
<dbReference type="GeneID" id="17258524"/>
<dbReference type="PROSITE" id="PS00678">
    <property type="entry name" value="WD_REPEATS_1"/>
    <property type="match status" value="1"/>
</dbReference>
<evidence type="ECO:0000256" key="3">
    <source>
        <dbReference type="PROSITE-ProRule" id="PRU00221"/>
    </source>
</evidence>
<dbReference type="HOGENOM" id="CLU_556019_0_0_1"/>
<reference evidence="5" key="1">
    <citation type="journal article" date="2013" name="Nature">
        <title>Pan genome of the phytoplankton Emiliania underpins its global distribution.</title>
        <authorList>
            <person name="Read B.A."/>
            <person name="Kegel J."/>
            <person name="Klute M.J."/>
            <person name="Kuo A."/>
            <person name="Lefebvre S.C."/>
            <person name="Maumus F."/>
            <person name="Mayer C."/>
            <person name="Miller J."/>
            <person name="Monier A."/>
            <person name="Salamov A."/>
            <person name="Young J."/>
            <person name="Aguilar M."/>
            <person name="Claverie J.M."/>
            <person name="Frickenhaus S."/>
            <person name="Gonzalez K."/>
            <person name="Herman E.K."/>
            <person name="Lin Y.C."/>
            <person name="Napier J."/>
            <person name="Ogata H."/>
            <person name="Sarno A.F."/>
            <person name="Shmutz J."/>
            <person name="Schroeder D."/>
            <person name="de Vargas C."/>
            <person name="Verret F."/>
            <person name="von Dassow P."/>
            <person name="Valentin K."/>
            <person name="Van de Peer Y."/>
            <person name="Wheeler G."/>
            <person name="Dacks J.B."/>
            <person name="Delwiche C.F."/>
            <person name="Dyhrman S.T."/>
            <person name="Glockner G."/>
            <person name="John U."/>
            <person name="Richards T."/>
            <person name="Worden A.Z."/>
            <person name="Zhang X."/>
            <person name="Grigoriev I.V."/>
            <person name="Allen A.E."/>
            <person name="Bidle K."/>
            <person name="Borodovsky M."/>
            <person name="Bowler C."/>
            <person name="Brownlee C."/>
            <person name="Cock J.M."/>
            <person name="Elias M."/>
            <person name="Gladyshev V.N."/>
            <person name="Groth M."/>
            <person name="Guda C."/>
            <person name="Hadaegh A."/>
            <person name="Iglesias-Rodriguez M.D."/>
            <person name="Jenkins J."/>
            <person name="Jones B.M."/>
            <person name="Lawson T."/>
            <person name="Leese F."/>
            <person name="Lindquist E."/>
            <person name="Lobanov A."/>
            <person name="Lomsadze A."/>
            <person name="Malik S.B."/>
            <person name="Marsh M.E."/>
            <person name="Mackinder L."/>
            <person name="Mock T."/>
            <person name="Mueller-Roeber B."/>
            <person name="Pagarete A."/>
            <person name="Parker M."/>
            <person name="Probert I."/>
            <person name="Quesneville H."/>
            <person name="Raines C."/>
            <person name="Rensing S.A."/>
            <person name="Riano-Pachon D.M."/>
            <person name="Richier S."/>
            <person name="Rokitta S."/>
            <person name="Shiraiwa Y."/>
            <person name="Soanes D.M."/>
            <person name="van der Giezen M."/>
            <person name="Wahlund T.M."/>
            <person name="Williams B."/>
            <person name="Wilson W."/>
            <person name="Wolfe G."/>
            <person name="Wurch L.L."/>
        </authorList>
    </citation>
    <scope>NUCLEOTIDE SEQUENCE</scope>
</reference>
<evidence type="ECO:0000313" key="4">
    <source>
        <dbReference type="EnsemblProtists" id="EOD12339"/>
    </source>
</evidence>
<sequence>MAAPRLCTGTPVSLRGLTARPELNGLEGRVLRYDAASGRYGIRAAASQKLLAIKRENLTPATVASGPPAEGGVTHLLHLPSDELDLLLHHLSAQSLSRLAACSATLNAAVLACGTGDIGKFGNAQRLLPYDRFVRSVSVDWTSQPVTIAVGLSSGAVACASMYKSGEAPGENPFERFRLAANAGAEVQSLRGAVHEEQVLAVALHARSRLVVSGDGHPSYPTAYEPYPYAPTVKVWRLGPAPAAVAADGAAEPIRSDAAIDTRDGELLHTLAGHEGAILKVVLLGGSEGAAPTHAASAGEDRTLRIWDVVAGREVRALGRRTSPVIGLVALSDGELISVSSAGELALWRWETGQSITAATLPFRDPSCSVACVSYHAPTATLAYGVDQHRASSGLICLVRLGSSFRSGSVGKPILEQGFGSEEDAQVICVQHDADKVVAVTRSEEGEGPQLSLCSPSVERYVRFFVSSVAYNHESLVHDGLDHRVGLNFVE</sequence>
<dbReference type="InterPro" id="IPR036322">
    <property type="entry name" value="WD40_repeat_dom_sf"/>
</dbReference>
<dbReference type="InterPro" id="IPR001680">
    <property type="entry name" value="WD40_rpt"/>
</dbReference>
<reference evidence="4" key="2">
    <citation type="submission" date="2024-10" db="UniProtKB">
        <authorList>
            <consortium name="EnsemblProtists"/>
        </authorList>
    </citation>
    <scope>IDENTIFICATION</scope>
</reference>
<dbReference type="Gene3D" id="2.130.10.10">
    <property type="entry name" value="YVTN repeat-like/Quinoprotein amine dehydrogenase"/>
    <property type="match status" value="1"/>
</dbReference>
<keyword evidence="5" id="KW-1185">Reference proteome</keyword>
<dbReference type="AlphaFoldDB" id="A0A0D3IM54"/>
<evidence type="ECO:0008006" key="6">
    <source>
        <dbReference type="Google" id="ProtNLM"/>
    </source>
</evidence>
<keyword evidence="2" id="KW-0677">Repeat</keyword>
<dbReference type="InterPro" id="IPR019775">
    <property type="entry name" value="WD40_repeat_CS"/>
</dbReference>
<evidence type="ECO:0000256" key="1">
    <source>
        <dbReference type="ARBA" id="ARBA00022574"/>
    </source>
</evidence>
<dbReference type="EnsemblProtists" id="EOD12339">
    <property type="protein sequence ID" value="EOD12339"/>
    <property type="gene ID" value="EMIHUDRAFT_213544"/>
</dbReference>
<dbReference type="InterPro" id="IPR015943">
    <property type="entry name" value="WD40/YVTN_repeat-like_dom_sf"/>
</dbReference>
<accession>A0A0D3IM54</accession>